<accession>A0A0R3C8Y2</accession>
<dbReference type="CDD" id="cd10918">
    <property type="entry name" value="CE4_NodB_like_5s_6s"/>
    <property type="match status" value="1"/>
</dbReference>
<dbReference type="EMBL" id="LJYF01000032">
    <property type="protein sequence ID" value="KRP91700.1"/>
    <property type="molecule type" value="Genomic_DNA"/>
</dbReference>
<organism evidence="8 9">
    <name type="scientific">Bradyrhizobium yuanmingense</name>
    <dbReference type="NCBI Taxonomy" id="108015"/>
    <lineage>
        <taxon>Bacteria</taxon>
        <taxon>Pseudomonadati</taxon>
        <taxon>Pseudomonadota</taxon>
        <taxon>Alphaproteobacteria</taxon>
        <taxon>Hyphomicrobiales</taxon>
        <taxon>Nitrobacteraceae</taxon>
        <taxon>Bradyrhizobium</taxon>
    </lineage>
</organism>
<evidence type="ECO:0000313" key="9">
    <source>
        <dbReference type="Proteomes" id="UP000051380"/>
    </source>
</evidence>
<dbReference type="GO" id="GO:0016810">
    <property type="term" value="F:hydrolase activity, acting on carbon-nitrogen (but not peptide) bonds"/>
    <property type="evidence" value="ECO:0007669"/>
    <property type="project" value="InterPro"/>
</dbReference>
<evidence type="ECO:0000256" key="2">
    <source>
        <dbReference type="ARBA" id="ARBA00004613"/>
    </source>
</evidence>
<dbReference type="Gene3D" id="3.20.20.370">
    <property type="entry name" value="Glycoside hydrolase/deacetylase"/>
    <property type="match status" value="1"/>
</dbReference>
<evidence type="ECO:0000256" key="5">
    <source>
        <dbReference type="ARBA" id="ARBA00022729"/>
    </source>
</evidence>
<proteinExistence type="inferred from homology"/>
<dbReference type="PANTHER" id="PTHR34216">
    <property type="match status" value="1"/>
</dbReference>
<reference evidence="8 9" key="1">
    <citation type="submission" date="2015-09" db="EMBL/GenBank/DDBJ databases">
        <title>Draft Genome Sequence of the Strain BR 3267 (Bradyrhizobium yuanmingense) recommended as inoculant for cowpea in Brazil.</title>
        <authorList>
            <person name="Simoes-Araujo J.L."/>
            <person name="Zilli J.E."/>
        </authorList>
    </citation>
    <scope>NUCLEOTIDE SEQUENCE [LARGE SCALE GENOMIC DNA]</scope>
    <source>
        <strain evidence="8 9">BR3267</strain>
    </source>
</reference>
<dbReference type="Pfam" id="PF01522">
    <property type="entry name" value="Polysacc_deac_1"/>
    <property type="match status" value="1"/>
</dbReference>
<dbReference type="Proteomes" id="UP000051380">
    <property type="component" value="Unassembled WGS sequence"/>
</dbReference>
<dbReference type="PROSITE" id="PS51677">
    <property type="entry name" value="NODB"/>
    <property type="match status" value="1"/>
</dbReference>
<comment type="similarity">
    <text evidence="3">Belongs to the polysaccharide deacetylase family.</text>
</comment>
<dbReference type="SUPFAM" id="SSF88713">
    <property type="entry name" value="Glycoside hydrolase/deacetylase"/>
    <property type="match status" value="1"/>
</dbReference>
<comment type="function">
    <text evidence="1">Is involved in generating a small heat-stable compound (Nod), an acylated oligomer of N-acetylglucosamine, that stimulates mitosis in various plant protoplasts.</text>
</comment>
<protein>
    <recommendedName>
        <fullName evidence="4">Chitooligosaccharide deacetylase</fullName>
    </recommendedName>
    <alternativeName>
        <fullName evidence="6">Nodulation protein B</fullName>
    </alternativeName>
</protein>
<keyword evidence="5" id="KW-0732">Signal</keyword>
<dbReference type="AlphaFoldDB" id="A0A0R3C8Y2"/>
<feature type="domain" description="NodB homology" evidence="7">
    <location>
        <begin position="55"/>
        <end position="241"/>
    </location>
</feature>
<dbReference type="STRING" id="108015.GA0061099_1008360"/>
<dbReference type="InterPro" id="IPR051398">
    <property type="entry name" value="Polysacch_Deacetylase"/>
</dbReference>
<dbReference type="GeneID" id="93177978"/>
<dbReference type="PANTHER" id="PTHR34216:SF3">
    <property type="entry name" value="POLY-BETA-1,6-N-ACETYL-D-GLUCOSAMINE N-DEACETYLASE"/>
    <property type="match status" value="1"/>
</dbReference>
<dbReference type="RefSeq" id="WP_057029398.1">
    <property type="nucleotide sequence ID" value="NZ_CP104173.1"/>
</dbReference>
<evidence type="ECO:0000256" key="6">
    <source>
        <dbReference type="ARBA" id="ARBA00032976"/>
    </source>
</evidence>
<comment type="caution">
    <text evidence="8">The sequence shown here is derived from an EMBL/GenBank/DDBJ whole genome shotgun (WGS) entry which is preliminary data.</text>
</comment>
<evidence type="ECO:0000313" key="8">
    <source>
        <dbReference type="EMBL" id="KRP91700.1"/>
    </source>
</evidence>
<sequence>MIVLNYHELVEASPSNAWCLTHEAFEVHLALCGEALVSPQNFLEHCSDPTSHGTGAVLLTFDDGFISDYTHVYARYMTTGRIPGFMSFIPVDFVGSPGRMSWDMIEELDKGGVAIGSHGMAHVDLTTVSDVELERELGVSKSMLEDRLGRQVALFAFPYGRFSRRVWEAALRAGYTHLFTIQLGYHRGFESFLYSRLCMTNNMDAEYMRRHLRDPDAMRGVSWKISTKLGLYRQLMRLRYH</sequence>
<dbReference type="GO" id="GO:0005576">
    <property type="term" value="C:extracellular region"/>
    <property type="evidence" value="ECO:0007669"/>
    <property type="project" value="UniProtKB-SubCell"/>
</dbReference>
<evidence type="ECO:0000256" key="4">
    <source>
        <dbReference type="ARBA" id="ARBA00020071"/>
    </source>
</evidence>
<name>A0A0R3C8Y2_9BRAD</name>
<evidence type="ECO:0000259" key="7">
    <source>
        <dbReference type="PROSITE" id="PS51677"/>
    </source>
</evidence>
<dbReference type="OrthoDB" id="9763050at2"/>
<evidence type="ECO:0000256" key="1">
    <source>
        <dbReference type="ARBA" id="ARBA00003236"/>
    </source>
</evidence>
<dbReference type="InterPro" id="IPR011330">
    <property type="entry name" value="Glyco_hydro/deAcase_b/a-brl"/>
</dbReference>
<dbReference type="InterPro" id="IPR002509">
    <property type="entry name" value="NODB_dom"/>
</dbReference>
<evidence type="ECO:0000256" key="3">
    <source>
        <dbReference type="ARBA" id="ARBA00010973"/>
    </source>
</evidence>
<dbReference type="GO" id="GO:0005975">
    <property type="term" value="P:carbohydrate metabolic process"/>
    <property type="evidence" value="ECO:0007669"/>
    <property type="project" value="InterPro"/>
</dbReference>
<gene>
    <name evidence="8" type="ORF">AOQ72_32355</name>
</gene>
<comment type="subcellular location">
    <subcellularLocation>
        <location evidence="2">Secreted</location>
    </subcellularLocation>
</comment>